<dbReference type="InterPro" id="IPR036439">
    <property type="entry name" value="Dockerin_dom_sf"/>
</dbReference>
<sequence length="298" mass="34833">MIHIKREKERGNKVVKIYRTARCFKFLNLSLLLLLLYGFTTGVCAGQQEQKVAGRTDLDFNDDGYINQLDLNILKSHFNERYSRYVAWDLNADFRCDHKDFYYFADHVPLNYRYQVAVNISVWNLSNYTIERGEEPAIIRGEVIYPQNPTRTVTWVEHYTSLESPKNDNAVCVHYARDLCRLAYRSLGPKTIAWGSSGVHAYGIIYTGGNWRDLSNWFIIDPFWKLYGFEDISTAMGYHDTHTIKILLDEGRYGYWAIYLAVDYDNRTVYDPYKAEYRIGKFREPKGNTAKSKTPNPD</sequence>
<accession>A0A7G9YXN1</accession>
<dbReference type="GO" id="GO:0000272">
    <property type="term" value="P:polysaccharide catabolic process"/>
    <property type="evidence" value="ECO:0007669"/>
    <property type="project" value="InterPro"/>
</dbReference>
<dbReference type="SUPFAM" id="SSF63446">
    <property type="entry name" value="Type I dockerin domain"/>
    <property type="match status" value="1"/>
</dbReference>
<evidence type="ECO:0008006" key="2">
    <source>
        <dbReference type="Google" id="ProtNLM"/>
    </source>
</evidence>
<name>A0A7G9YXN1_9EURY</name>
<reference evidence="1" key="1">
    <citation type="submission" date="2020-06" db="EMBL/GenBank/DDBJ databases">
        <title>Unique genomic features of the anaerobic methanotrophic archaea.</title>
        <authorList>
            <person name="Chadwick G.L."/>
            <person name="Skennerton C.T."/>
            <person name="Laso-Perez R."/>
            <person name="Leu A.O."/>
            <person name="Speth D.R."/>
            <person name="Yu H."/>
            <person name="Morgan-Lang C."/>
            <person name="Hatzenpichler R."/>
            <person name="Goudeau D."/>
            <person name="Malmstrom R."/>
            <person name="Brazelton W.J."/>
            <person name="Woyke T."/>
            <person name="Hallam S.J."/>
            <person name="Tyson G.W."/>
            <person name="Wegener G."/>
            <person name="Boetius A."/>
            <person name="Orphan V."/>
        </authorList>
    </citation>
    <scope>NUCLEOTIDE SEQUENCE</scope>
</reference>
<gene>
    <name evidence="1" type="ORF">KDAIOKAM_00034</name>
</gene>
<evidence type="ECO:0000313" key="1">
    <source>
        <dbReference type="EMBL" id="QNO52765.1"/>
    </source>
</evidence>
<proteinExistence type="predicted"/>
<dbReference type="Gene3D" id="1.10.1330.10">
    <property type="entry name" value="Dockerin domain"/>
    <property type="match status" value="1"/>
</dbReference>
<organism evidence="1">
    <name type="scientific">Candidatus Methanophagaceae archaeon ANME-1 ERB6</name>
    <dbReference type="NCBI Taxonomy" id="2759912"/>
    <lineage>
        <taxon>Archaea</taxon>
        <taxon>Methanobacteriati</taxon>
        <taxon>Methanobacteriota</taxon>
        <taxon>Stenosarchaea group</taxon>
        <taxon>Methanomicrobia</taxon>
        <taxon>Candidatus Methanophagales</taxon>
        <taxon>Candidatus Methanophagaceae</taxon>
    </lineage>
</organism>
<dbReference type="EMBL" id="MT631520">
    <property type="protein sequence ID" value="QNO52765.1"/>
    <property type="molecule type" value="Genomic_DNA"/>
</dbReference>
<dbReference type="AlphaFoldDB" id="A0A7G9YXN1"/>
<protein>
    <recommendedName>
        <fullName evidence="2">Dockerin domain-containing protein</fullName>
    </recommendedName>
</protein>